<reference evidence="2 3" key="1">
    <citation type="submission" date="2019-06" db="EMBL/GenBank/DDBJ databases">
        <authorList>
            <person name="Rodrigo-Torres L."/>
            <person name="Arahal R. D."/>
            <person name="Lucena T."/>
        </authorList>
    </citation>
    <scope>NUCLEOTIDE SEQUENCE [LARGE SCALE GENOMIC DNA]</scope>
    <source>
        <strain evidence="2 3">SB0023/3</strain>
    </source>
</reference>
<evidence type="ECO:0000313" key="3">
    <source>
        <dbReference type="Proteomes" id="UP000410984"/>
    </source>
</evidence>
<keyword evidence="1" id="KW-1133">Transmembrane helix</keyword>
<keyword evidence="1" id="KW-0812">Transmembrane</keyword>
<keyword evidence="1" id="KW-0472">Membrane</keyword>
<feature type="transmembrane region" description="Helical" evidence="1">
    <location>
        <begin position="58"/>
        <end position="80"/>
    </location>
</feature>
<accession>A0A509EEB1</accession>
<evidence type="ECO:0000256" key="1">
    <source>
        <dbReference type="SAM" id="Phobius"/>
    </source>
</evidence>
<name>A0A509EEB1_9HYPH</name>
<dbReference type="Proteomes" id="UP000410984">
    <property type="component" value="Unassembled WGS sequence"/>
</dbReference>
<organism evidence="2 3">
    <name type="scientific">Methylobacterium symbioticum</name>
    <dbReference type="NCBI Taxonomy" id="2584084"/>
    <lineage>
        <taxon>Bacteria</taxon>
        <taxon>Pseudomonadati</taxon>
        <taxon>Pseudomonadota</taxon>
        <taxon>Alphaproteobacteria</taxon>
        <taxon>Hyphomicrobiales</taxon>
        <taxon>Methylobacteriaceae</taxon>
        <taxon>Methylobacterium</taxon>
    </lineage>
</organism>
<dbReference type="EMBL" id="CABFPH010000047">
    <property type="protein sequence ID" value="VUD72667.1"/>
    <property type="molecule type" value="Genomic_DNA"/>
</dbReference>
<sequence length="81" mass="8502">MVLNTIRDRARAGAAWAPEGFGIVAVVSSLPFLSVAGIASGVAMALHAQRRERARQRYEGVAGLLLASGLLMIGLGLPVFR</sequence>
<proteinExistence type="predicted"/>
<dbReference type="AlphaFoldDB" id="A0A509EEB1"/>
<gene>
    <name evidence="2" type="ORF">MET9862_03267</name>
</gene>
<evidence type="ECO:0000313" key="2">
    <source>
        <dbReference type="EMBL" id="VUD72667.1"/>
    </source>
</evidence>
<feature type="transmembrane region" description="Helical" evidence="1">
    <location>
        <begin position="20"/>
        <end position="46"/>
    </location>
</feature>
<protein>
    <submittedName>
        <fullName evidence="2">Uncharacterized protein</fullName>
    </submittedName>
</protein>
<keyword evidence="3" id="KW-1185">Reference proteome</keyword>